<dbReference type="InterPro" id="IPR011701">
    <property type="entry name" value="MFS"/>
</dbReference>
<evidence type="ECO:0000256" key="1">
    <source>
        <dbReference type="ARBA" id="ARBA00004141"/>
    </source>
</evidence>
<feature type="transmembrane region" description="Helical" evidence="5">
    <location>
        <begin position="86"/>
        <end position="103"/>
    </location>
</feature>
<protein>
    <submittedName>
        <fullName evidence="7">Mfs multidrug transporter</fullName>
    </submittedName>
</protein>
<evidence type="ECO:0000313" key="7">
    <source>
        <dbReference type="EMBL" id="KAF4312088.1"/>
    </source>
</evidence>
<dbReference type="PROSITE" id="PS50850">
    <property type="entry name" value="MFS"/>
    <property type="match status" value="1"/>
</dbReference>
<dbReference type="FunFam" id="1.20.1250.20:FF:000011">
    <property type="entry name" value="MFS multidrug transporter, putative"/>
    <property type="match status" value="1"/>
</dbReference>
<feature type="transmembrane region" description="Helical" evidence="5">
    <location>
        <begin position="277"/>
        <end position="296"/>
    </location>
</feature>
<feature type="transmembrane region" description="Helical" evidence="5">
    <location>
        <begin position="383"/>
        <end position="401"/>
    </location>
</feature>
<evidence type="ECO:0000313" key="8">
    <source>
        <dbReference type="Proteomes" id="UP000572817"/>
    </source>
</evidence>
<dbReference type="InterPro" id="IPR020846">
    <property type="entry name" value="MFS_dom"/>
</dbReference>
<keyword evidence="8" id="KW-1185">Reference proteome</keyword>
<feature type="transmembrane region" description="Helical" evidence="5">
    <location>
        <begin position="115"/>
        <end position="133"/>
    </location>
</feature>
<dbReference type="GO" id="GO:0022857">
    <property type="term" value="F:transmembrane transporter activity"/>
    <property type="evidence" value="ECO:0007669"/>
    <property type="project" value="InterPro"/>
</dbReference>
<feature type="transmembrane region" description="Helical" evidence="5">
    <location>
        <begin position="139"/>
        <end position="164"/>
    </location>
</feature>
<dbReference type="SUPFAM" id="SSF103473">
    <property type="entry name" value="MFS general substrate transporter"/>
    <property type="match status" value="1"/>
</dbReference>
<dbReference type="InterPro" id="IPR036259">
    <property type="entry name" value="MFS_trans_sf"/>
</dbReference>
<evidence type="ECO:0000256" key="5">
    <source>
        <dbReference type="SAM" id="Phobius"/>
    </source>
</evidence>
<evidence type="ECO:0000256" key="4">
    <source>
        <dbReference type="ARBA" id="ARBA00023136"/>
    </source>
</evidence>
<comment type="subcellular location">
    <subcellularLocation>
        <location evidence="1">Membrane</location>
        <topology evidence="1">Multi-pass membrane protein</topology>
    </subcellularLocation>
</comment>
<proteinExistence type="predicted"/>
<feature type="domain" description="Major facilitator superfamily (MFS) profile" evidence="6">
    <location>
        <begin position="48"/>
        <end position="475"/>
    </location>
</feature>
<dbReference type="Proteomes" id="UP000572817">
    <property type="component" value="Unassembled WGS sequence"/>
</dbReference>
<keyword evidence="2 5" id="KW-0812">Transmembrane</keyword>
<sequence length="486" mass="52748">MSRRDSTDSTIALLAAEAGNNIPILVTWNGPGDPEDPRNFPFSQKLLITFVWVFTNWATNIASSIYSSGASGISHEFHASPTVTSLGISLFLIGYTVGPPCWGPLSERFGRKWPVCVGLVLFTLSNVPIALATNLPTVLVGRFCSGSFGAAPLTIFGGGLVDIWDPVQRGTATAGCLGAIFGSIIAAPVVGNFVAATSLGWRWTIWLCAIMGFSAAVVAIIALPETHTPTLLRWRAATIRTQTGLNARSEHDGQMDAKTIFQIYLVRSFKMLVTEPILVLITIYQAFVYGILYLVFVSYPIAFREVRHWSLGVSGLAYLSMVIGVLLGAALVITHSRRHVGAKLQRDGVIIPEQRLPLMCVGGCLFPAGLLVFAWTADPRMHWAGQVLGGIPVAMGLYIVFNQCFNYMIDTYVSRANSAIGANTFVRSFFGASFPLFGSALYHRLGVAWATSLLALVGFGMIPIPLLFYRYGRAIRLRSKTVENKN</sequence>
<feature type="transmembrane region" description="Helical" evidence="5">
    <location>
        <begin position="448"/>
        <end position="469"/>
    </location>
</feature>
<dbReference type="CDD" id="cd17323">
    <property type="entry name" value="MFS_Tpo1_MDR_like"/>
    <property type="match status" value="1"/>
</dbReference>
<dbReference type="AlphaFoldDB" id="A0A8H4N9C1"/>
<dbReference type="Gene3D" id="1.20.1250.20">
    <property type="entry name" value="MFS general substrate transporter like domains"/>
    <property type="match status" value="1"/>
</dbReference>
<feature type="transmembrane region" description="Helical" evidence="5">
    <location>
        <begin position="176"/>
        <end position="197"/>
    </location>
</feature>
<dbReference type="PANTHER" id="PTHR23502:SF156">
    <property type="entry name" value="TRANSPORTER, PUTATIVE (AFU_ORTHOLOGUE AFUA_5G00420)-RELATED"/>
    <property type="match status" value="1"/>
</dbReference>
<keyword evidence="4 5" id="KW-0472">Membrane</keyword>
<feature type="transmembrane region" description="Helical" evidence="5">
    <location>
        <begin position="203"/>
        <end position="223"/>
    </location>
</feature>
<evidence type="ECO:0000256" key="2">
    <source>
        <dbReference type="ARBA" id="ARBA00022692"/>
    </source>
</evidence>
<dbReference type="OrthoDB" id="446368at2759"/>
<accession>A0A8H4N9C1</accession>
<dbReference type="Pfam" id="PF07690">
    <property type="entry name" value="MFS_1"/>
    <property type="match status" value="1"/>
</dbReference>
<organism evidence="7 8">
    <name type="scientific">Botryosphaeria dothidea</name>
    <dbReference type="NCBI Taxonomy" id="55169"/>
    <lineage>
        <taxon>Eukaryota</taxon>
        <taxon>Fungi</taxon>
        <taxon>Dikarya</taxon>
        <taxon>Ascomycota</taxon>
        <taxon>Pezizomycotina</taxon>
        <taxon>Dothideomycetes</taxon>
        <taxon>Dothideomycetes incertae sedis</taxon>
        <taxon>Botryosphaeriales</taxon>
        <taxon>Botryosphaeriaceae</taxon>
        <taxon>Botryosphaeria</taxon>
    </lineage>
</organism>
<gene>
    <name evidence="7" type="ORF">GTA08_BOTSDO12090</name>
</gene>
<feature type="transmembrane region" description="Helical" evidence="5">
    <location>
        <begin position="46"/>
        <end position="66"/>
    </location>
</feature>
<dbReference type="EMBL" id="WWBZ02000007">
    <property type="protein sequence ID" value="KAF4312088.1"/>
    <property type="molecule type" value="Genomic_DNA"/>
</dbReference>
<evidence type="ECO:0000256" key="3">
    <source>
        <dbReference type="ARBA" id="ARBA00022989"/>
    </source>
</evidence>
<feature type="transmembrane region" description="Helical" evidence="5">
    <location>
        <begin position="356"/>
        <end position="377"/>
    </location>
</feature>
<comment type="caution">
    <text evidence="7">The sequence shown here is derived from an EMBL/GenBank/DDBJ whole genome shotgun (WGS) entry which is preliminary data.</text>
</comment>
<dbReference type="GO" id="GO:0005886">
    <property type="term" value="C:plasma membrane"/>
    <property type="evidence" value="ECO:0007669"/>
    <property type="project" value="TreeGrafter"/>
</dbReference>
<dbReference type="PANTHER" id="PTHR23502">
    <property type="entry name" value="MAJOR FACILITATOR SUPERFAMILY"/>
    <property type="match status" value="1"/>
</dbReference>
<feature type="transmembrane region" description="Helical" evidence="5">
    <location>
        <begin position="422"/>
        <end position="442"/>
    </location>
</feature>
<feature type="transmembrane region" description="Helical" evidence="5">
    <location>
        <begin position="316"/>
        <end position="335"/>
    </location>
</feature>
<keyword evidence="3 5" id="KW-1133">Transmembrane helix</keyword>
<evidence type="ECO:0000259" key="6">
    <source>
        <dbReference type="PROSITE" id="PS50850"/>
    </source>
</evidence>
<name>A0A8H4N9C1_9PEZI</name>
<reference evidence="7" key="1">
    <citation type="submission" date="2020-04" db="EMBL/GenBank/DDBJ databases">
        <title>Genome Assembly and Annotation of Botryosphaeria dothidea sdau 11-99, a Latent Pathogen of Apple Fruit Ring Rot in China.</title>
        <authorList>
            <person name="Yu C."/>
            <person name="Diao Y."/>
            <person name="Lu Q."/>
            <person name="Zhao J."/>
            <person name="Cui S."/>
            <person name="Peng C."/>
            <person name="He B."/>
            <person name="Liu H."/>
        </authorList>
    </citation>
    <scope>NUCLEOTIDE SEQUENCE [LARGE SCALE GENOMIC DNA]</scope>
    <source>
        <strain evidence="7">Sdau11-99</strain>
    </source>
</reference>